<evidence type="ECO:0000313" key="9">
    <source>
        <dbReference type="EMBL" id="KAG2486925.1"/>
    </source>
</evidence>
<evidence type="ECO:0000256" key="3">
    <source>
        <dbReference type="ARBA" id="ARBA00023015"/>
    </source>
</evidence>
<dbReference type="PANTHER" id="PTHR13512">
    <property type="entry name" value="MEDIATOR COMPLEX SUBUNIT 28"/>
    <property type="match status" value="1"/>
</dbReference>
<evidence type="ECO:0000256" key="5">
    <source>
        <dbReference type="ARBA" id="ARBA00023159"/>
    </source>
</evidence>
<dbReference type="InterPro" id="IPR021640">
    <property type="entry name" value="Mediator_Med28"/>
</dbReference>
<dbReference type="PANTHER" id="PTHR13512:SF2">
    <property type="entry name" value="MEDIATOR OF RNA POLYMERASE II TRANSCRIPTION SUBUNIT 28"/>
    <property type="match status" value="1"/>
</dbReference>
<gene>
    <name evidence="9" type="ORF">HYH03_014424</name>
</gene>
<dbReference type="Pfam" id="PF11594">
    <property type="entry name" value="Med28"/>
    <property type="match status" value="1"/>
</dbReference>
<keyword evidence="4 8" id="KW-0175">Coiled coil</keyword>
<accession>A0A836BS65</accession>
<sequence>MAGAAPVSAAALPRQEDVLGLLDTIDQSVANMLPQPNETSAEGRVQDASRSFAGAVKQLESFLLQLQQVRPAPHGPLAAQEQEVADLQSELEEKERLIAHARAQISHWQDTIGQQEQLQENTLFAGLGS</sequence>
<evidence type="ECO:0000256" key="7">
    <source>
        <dbReference type="ARBA" id="ARBA00023242"/>
    </source>
</evidence>
<evidence type="ECO:0000256" key="4">
    <source>
        <dbReference type="ARBA" id="ARBA00023054"/>
    </source>
</evidence>
<protein>
    <recommendedName>
        <fullName evidence="11">Mediator of RNA polymerase II transcription subunit 28</fullName>
    </recommendedName>
</protein>
<keyword evidence="7" id="KW-0539">Nucleus</keyword>
<comment type="subcellular location">
    <subcellularLocation>
        <location evidence="1">Nucleus</location>
    </subcellularLocation>
</comment>
<dbReference type="AlphaFoldDB" id="A0A836BS65"/>
<feature type="coiled-coil region" evidence="8">
    <location>
        <begin position="77"/>
        <end position="111"/>
    </location>
</feature>
<comment type="similarity">
    <text evidence="2">Belongs to the Mediator complex subunit 28 family.</text>
</comment>
<keyword evidence="5" id="KW-0010">Activator</keyword>
<evidence type="ECO:0000313" key="10">
    <source>
        <dbReference type="Proteomes" id="UP000612055"/>
    </source>
</evidence>
<proteinExistence type="inferred from homology"/>
<name>A0A836BS65_9CHLO</name>
<evidence type="ECO:0008006" key="11">
    <source>
        <dbReference type="Google" id="ProtNLM"/>
    </source>
</evidence>
<reference evidence="9" key="1">
    <citation type="journal article" date="2020" name="bioRxiv">
        <title>Comparative genomics of Chlamydomonas.</title>
        <authorList>
            <person name="Craig R.J."/>
            <person name="Hasan A.R."/>
            <person name="Ness R.W."/>
            <person name="Keightley P.D."/>
        </authorList>
    </citation>
    <scope>NUCLEOTIDE SEQUENCE</scope>
    <source>
        <strain evidence="9">CCAP 11/70</strain>
    </source>
</reference>
<evidence type="ECO:0000256" key="6">
    <source>
        <dbReference type="ARBA" id="ARBA00023163"/>
    </source>
</evidence>
<keyword evidence="10" id="KW-1185">Reference proteome</keyword>
<dbReference type="EMBL" id="JAEHOE010000104">
    <property type="protein sequence ID" value="KAG2486925.1"/>
    <property type="molecule type" value="Genomic_DNA"/>
</dbReference>
<comment type="caution">
    <text evidence="9">The sequence shown here is derived from an EMBL/GenBank/DDBJ whole genome shotgun (WGS) entry which is preliminary data.</text>
</comment>
<dbReference type="OrthoDB" id="2286203at2759"/>
<dbReference type="GO" id="GO:0016592">
    <property type="term" value="C:mediator complex"/>
    <property type="evidence" value="ECO:0007669"/>
    <property type="project" value="TreeGrafter"/>
</dbReference>
<keyword evidence="3" id="KW-0805">Transcription regulation</keyword>
<evidence type="ECO:0000256" key="1">
    <source>
        <dbReference type="ARBA" id="ARBA00004123"/>
    </source>
</evidence>
<evidence type="ECO:0000256" key="2">
    <source>
        <dbReference type="ARBA" id="ARBA00005571"/>
    </source>
</evidence>
<evidence type="ECO:0000256" key="8">
    <source>
        <dbReference type="SAM" id="Coils"/>
    </source>
</evidence>
<organism evidence="9 10">
    <name type="scientific">Edaphochlamys debaryana</name>
    <dbReference type="NCBI Taxonomy" id="47281"/>
    <lineage>
        <taxon>Eukaryota</taxon>
        <taxon>Viridiplantae</taxon>
        <taxon>Chlorophyta</taxon>
        <taxon>core chlorophytes</taxon>
        <taxon>Chlorophyceae</taxon>
        <taxon>CS clade</taxon>
        <taxon>Chlamydomonadales</taxon>
        <taxon>Chlamydomonadales incertae sedis</taxon>
        <taxon>Edaphochlamys</taxon>
    </lineage>
</organism>
<keyword evidence="6" id="KW-0804">Transcription</keyword>
<dbReference type="Proteomes" id="UP000612055">
    <property type="component" value="Unassembled WGS sequence"/>
</dbReference>